<dbReference type="AlphaFoldDB" id="A0A1H8N4M2"/>
<evidence type="ECO:0000313" key="3">
    <source>
        <dbReference type="Proteomes" id="UP000198942"/>
    </source>
</evidence>
<dbReference type="STRING" id="551995.SAMN05192574_106243"/>
<dbReference type="InterPro" id="IPR000182">
    <property type="entry name" value="GNAT_dom"/>
</dbReference>
<sequence>MYTYKYQDLALALYEALIPDPFYIELLRDIPGGEQKKQEILMRYMDYSMKEGEEYGRLTITGDPAYGAAIWSQPLNPAADNEKSLLKKDFITTYMGEPALRAYSTIVSFMSKQLDPILYDAWYLSIAGIKPSHQGRGLGVNLLMEMLNETDKNGIPTYLETFTPRNIRFYERVGYKIAKEVSEPVTGCPYWIMIREPLR</sequence>
<organism evidence="2 3">
    <name type="scientific">Mucilaginibacter gossypiicola</name>
    <dbReference type="NCBI Taxonomy" id="551995"/>
    <lineage>
        <taxon>Bacteria</taxon>
        <taxon>Pseudomonadati</taxon>
        <taxon>Bacteroidota</taxon>
        <taxon>Sphingobacteriia</taxon>
        <taxon>Sphingobacteriales</taxon>
        <taxon>Sphingobacteriaceae</taxon>
        <taxon>Mucilaginibacter</taxon>
    </lineage>
</organism>
<dbReference type="OrthoDB" id="1452841at2"/>
<evidence type="ECO:0000313" key="2">
    <source>
        <dbReference type="EMBL" id="SEO24520.1"/>
    </source>
</evidence>
<protein>
    <submittedName>
        <fullName evidence="2">Acetyltransferase (GNAT) family protein</fullName>
    </submittedName>
</protein>
<dbReference type="PANTHER" id="PTHR42791:SF1">
    <property type="entry name" value="N-ACETYLTRANSFERASE DOMAIN-CONTAINING PROTEIN"/>
    <property type="match status" value="1"/>
</dbReference>
<dbReference type="Pfam" id="PF13508">
    <property type="entry name" value="Acetyltransf_7"/>
    <property type="match status" value="1"/>
</dbReference>
<name>A0A1H8N4M2_9SPHI</name>
<dbReference type="Proteomes" id="UP000198942">
    <property type="component" value="Unassembled WGS sequence"/>
</dbReference>
<dbReference type="PANTHER" id="PTHR42791">
    <property type="entry name" value="GNAT FAMILY ACETYLTRANSFERASE"/>
    <property type="match status" value="1"/>
</dbReference>
<dbReference type="EMBL" id="FOCL01000006">
    <property type="protein sequence ID" value="SEO24520.1"/>
    <property type="molecule type" value="Genomic_DNA"/>
</dbReference>
<dbReference type="CDD" id="cd04301">
    <property type="entry name" value="NAT_SF"/>
    <property type="match status" value="1"/>
</dbReference>
<dbReference type="InterPro" id="IPR016181">
    <property type="entry name" value="Acyl_CoA_acyltransferase"/>
</dbReference>
<dbReference type="Gene3D" id="3.40.630.30">
    <property type="match status" value="1"/>
</dbReference>
<dbReference type="RefSeq" id="WP_091213344.1">
    <property type="nucleotide sequence ID" value="NZ_FOCL01000006.1"/>
</dbReference>
<reference evidence="3" key="1">
    <citation type="submission" date="2016-10" db="EMBL/GenBank/DDBJ databases">
        <authorList>
            <person name="Varghese N."/>
            <person name="Submissions S."/>
        </authorList>
    </citation>
    <scope>NUCLEOTIDE SEQUENCE [LARGE SCALE GENOMIC DNA]</scope>
    <source>
        <strain evidence="3">Gh-48</strain>
    </source>
</reference>
<accession>A0A1H8N4M2</accession>
<dbReference type="SUPFAM" id="SSF55729">
    <property type="entry name" value="Acyl-CoA N-acyltransferases (Nat)"/>
    <property type="match status" value="1"/>
</dbReference>
<keyword evidence="2" id="KW-0808">Transferase</keyword>
<gene>
    <name evidence="2" type="ORF">SAMN05192574_106243</name>
</gene>
<proteinExistence type="predicted"/>
<keyword evidence="3" id="KW-1185">Reference proteome</keyword>
<dbReference type="GO" id="GO:0016747">
    <property type="term" value="F:acyltransferase activity, transferring groups other than amino-acyl groups"/>
    <property type="evidence" value="ECO:0007669"/>
    <property type="project" value="InterPro"/>
</dbReference>
<dbReference type="PROSITE" id="PS51186">
    <property type="entry name" value="GNAT"/>
    <property type="match status" value="1"/>
</dbReference>
<feature type="domain" description="N-acetyltransferase" evidence="1">
    <location>
        <begin position="42"/>
        <end position="195"/>
    </location>
</feature>
<evidence type="ECO:0000259" key="1">
    <source>
        <dbReference type="PROSITE" id="PS51186"/>
    </source>
</evidence>
<dbReference type="InterPro" id="IPR052523">
    <property type="entry name" value="Trichothecene_AcTrans"/>
</dbReference>